<sequence>MGLKSRAASVLQELVLPFHYCFCIFLVFSFLRLHHANASSPPEVFVKLLRTPNAITNRNSATFTFQALHGSVNNSQVCSDCSFFECKLDDHIAISCESGKIFYSRLQDGNHTFEVCTNRTQGGELGCASYNWIVDTVPPTASVTASSYFTSASSISVNISFNEPCTGGGGFGCSTVDACNLLVYGAGQVIPDTFEVVQPNFKFSLMVGLSTSLQYGRVIIVMDKNFCTDSAGNKFVRTENSSVTIHFDRRAVLVDVRTRIPEKMLQLNSTTRTVLATNRNKNLKVFFYFTEPVVNSSTEILDLLSTSQGSLQPIGGDTIGNRRFGFQVTDISPVSVVTVSINSSLIVSRQGTNVSPVPPVTFLYDSERPGVRLSTTSSTRTREKSISILIKFIKPVFGFNSSHVSVTGGHSHSFRELSRSVYTVAVQADGENIMVSIPENVTSDIAGNQNLASNTLQVKHYSAPMVPMRLSTLITVAFIATAVVAGLLSLSTASLQTIGAFPNPTLYLTSDPARSLFRMASHIQVFALSRWLAVKMPVEYYEFTRGLQWSIPYLRLPWEKGHAQSVVVGSNSSIIGSKIYGSGIFVPVKSKANNMNLDAIYGLPLTPMEYRSFFESQSILPEAQYVWDSQNSNRWRDFYRSMFWLGIIGGSLILLHCLLLLVLRLRRYNKEKNGRQYGALVFPRFEIFLLILALPCVCEASAALIKGGATSGIIVGILLLGAVAFLLLGLFLFLSIGITLGKLLQYKEVHQERQKFHWYHELIRVTLGPGKKGQWTWKNQPNSLYLTMLGPLFEDLRGPPKYMLSQISGGTLRKRSDSIIASDDETEDAEAPFIQKLFGILRIYYTLLDSAKRVAIGIVAGAYSSNWSSRGPIIALLSIASFQLFFMVLKKPFIKKKVQLVQIISISCEVGIFASCMVLLDREFTTEEETKICFFMISLVLLAFLSLLINEWYALYRQIKQMEPEGKSFWLGLKTTSIGLLLFILPRNCFKNLDNTVKDQTTTGNTPSSSADRNHMGSGSRTSGERPWLRQLRALAKASFSKEGSPGIASDPSTSRVRWSGFWNMKSSGSSSVKSSTDFKSKPLLWDQQNAIFVLCPHSSYINICILFVAEDNRTWIFG</sequence>
<feature type="transmembrane region" description="Helical" evidence="2">
    <location>
        <begin position="14"/>
        <end position="31"/>
    </location>
</feature>
<organism evidence="3 4">
    <name type="scientific">Lithospermum erythrorhizon</name>
    <name type="common">Purple gromwell</name>
    <name type="synonym">Lithospermum officinale var. erythrorhizon</name>
    <dbReference type="NCBI Taxonomy" id="34254"/>
    <lineage>
        <taxon>Eukaryota</taxon>
        <taxon>Viridiplantae</taxon>
        <taxon>Streptophyta</taxon>
        <taxon>Embryophyta</taxon>
        <taxon>Tracheophyta</taxon>
        <taxon>Spermatophyta</taxon>
        <taxon>Magnoliopsida</taxon>
        <taxon>eudicotyledons</taxon>
        <taxon>Gunneridae</taxon>
        <taxon>Pentapetalae</taxon>
        <taxon>asterids</taxon>
        <taxon>lamiids</taxon>
        <taxon>Boraginales</taxon>
        <taxon>Boraginaceae</taxon>
        <taxon>Boraginoideae</taxon>
        <taxon>Lithospermeae</taxon>
        <taxon>Lithospermum</taxon>
    </lineage>
</organism>
<dbReference type="PANTHER" id="PTHR34677">
    <property type="match status" value="1"/>
</dbReference>
<gene>
    <name evidence="3" type="ORF">LIER_17992</name>
</gene>
<dbReference type="PANTHER" id="PTHR34677:SF1">
    <property type="entry name" value="TRANSMEMBRANE PROTEIN"/>
    <property type="match status" value="1"/>
</dbReference>
<feature type="transmembrane region" description="Helical" evidence="2">
    <location>
        <begin position="685"/>
        <end position="705"/>
    </location>
</feature>
<keyword evidence="4" id="KW-1185">Reference proteome</keyword>
<evidence type="ECO:0000313" key="4">
    <source>
        <dbReference type="Proteomes" id="UP001454036"/>
    </source>
</evidence>
<dbReference type="AlphaFoldDB" id="A0AAV3QGT6"/>
<proteinExistence type="predicted"/>
<feature type="transmembrane region" description="Helical" evidence="2">
    <location>
        <begin position="869"/>
        <end position="888"/>
    </location>
</feature>
<evidence type="ECO:0000256" key="1">
    <source>
        <dbReference type="SAM" id="MobiDB-lite"/>
    </source>
</evidence>
<evidence type="ECO:0000313" key="3">
    <source>
        <dbReference type="EMBL" id="GAA0161748.1"/>
    </source>
</evidence>
<feature type="transmembrane region" description="Helical" evidence="2">
    <location>
        <begin position="968"/>
        <end position="985"/>
    </location>
</feature>
<feature type="region of interest" description="Disordered" evidence="1">
    <location>
        <begin position="1000"/>
        <end position="1025"/>
    </location>
</feature>
<reference evidence="3 4" key="1">
    <citation type="submission" date="2024-01" db="EMBL/GenBank/DDBJ databases">
        <title>The complete chloroplast genome sequence of Lithospermum erythrorhizon: insights into the phylogenetic relationship among Boraginaceae species and the maternal lineages of purple gromwells.</title>
        <authorList>
            <person name="Okada T."/>
            <person name="Watanabe K."/>
        </authorList>
    </citation>
    <scope>NUCLEOTIDE SEQUENCE [LARGE SCALE GENOMIC DNA]</scope>
</reference>
<accession>A0AAV3QGT6</accession>
<feature type="transmembrane region" description="Helical" evidence="2">
    <location>
        <begin position="932"/>
        <end position="956"/>
    </location>
</feature>
<evidence type="ECO:0000256" key="2">
    <source>
        <dbReference type="SAM" id="Phobius"/>
    </source>
</evidence>
<keyword evidence="2" id="KW-0472">Membrane</keyword>
<comment type="caution">
    <text evidence="3">The sequence shown here is derived from an EMBL/GenBank/DDBJ whole genome shotgun (WGS) entry which is preliminary data.</text>
</comment>
<keyword evidence="2" id="KW-1133">Transmembrane helix</keyword>
<feature type="compositionally biased region" description="Polar residues" evidence="1">
    <location>
        <begin position="1000"/>
        <end position="1022"/>
    </location>
</feature>
<feature type="transmembrane region" description="Helical" evidence="2">
    <location>
        <begin position="900"/>
        <end position="920"/>
    </location>
</feature>
<keyword evidence="2" id="KW-0812">Transmembrane</keyword>
<name>A0AAV3QGT6_LITER</name>
<evidence type="ECO:0008006" key="5">
    <source>
        <dbReference type="Google" id="ProtNLM"/>
    </source>
</evidence>
<dbReference type="Proteomes" id="UP001454036">
    <property type="component" value="Unassembled WGS sequence"/>
</dbReference>
<dbReference type="EMBL" id="BAABME010004265">
    <property type="protein sequence ID" value="GAA0161748.1"/>
    <property type="molecule type" value="Genomic_DNA"/>
</dbReference>
<feature type="transmembrane region" description="Helical" evidence="2">
    <location>
        <begin position="642"/>
        <end position="665"/>
    </location>
</feature>
<feature type="transmembrane region" description="Helical" evidence="2">
    <location>
        <begin position="711"/>
        <end position="734"/>
    </location>
</feature>
<protein>
    <recommendedName>
        <fullName evidence="5">Bacterial Ig-like domain-containing protein</fullName>
    </recommendedName>
</protein>